<proteinExistence type="predicted"/>
<gene>
    <name evidence="1" type="ORF">P153DRAFT_17763</name>
</gene>
<name>A0A6A6ADJ2_9PLEO</name>
<dbReference type="GeneID" id="54402777"/>
<dbReference type="RefSeq" id="XP_033523722.1">
    <property type="nucleotide sequence ID" value="XM_033662345.1"/>
</dbReference>
<protein>
    <submittedName>
        <fullName evidence="1">Uncharacterized protein</fullName>
    </submittedName>
</protein>
<organism evidence="1 2">
    <name type="scientific">Dothidotthia symphoricarpi CBS 119687</name>
    <dbReference type="NCBI Taxonomy" id="1392245"/>
    <lineage>
        <taxon>Eukaryota</taxon>
        <taxon>Fungi</taxon>
        <taxon>Dikarya</taxon>
        <taxon>Ascomycota</taxon>
        <taxon>Pezizomycotina</taxon>
        <taxon>Dothideomycetes</taxon>
        <taxon>Pleosporomycetidae</taxon>
        <taxon>Pleosporales</taxon>
        <taxon>Dothidotthiaceae</taxon>
        <taxon>Dothidotthia</taxon>
    </lineage>
</organism>
<keyword evidence="2" id="KW-1185">Reference proteome</keyword>
<dbReference type="EMBL" id="ML977506">
    <property type="protein sequence ID" value="KAF2129333.1"/>
    <property type="molecule type" value="Genomic_DNA"/>
</dbReference>
<reference evidence="1" key="1">
    <citation type="journal article" date="2020" name="Stud. Mycol.">
        <title>101 Dothideomycetes genomes: a test case for predicting lifestyles and emergence of pathogens.</title>
        <authorList>
            <person name="Haridas S."/>
            <person name="Albert R."/>
            <person name="Binder M."/>
            <person name="Bloem J."/>
            <person name="Labutti K."/>
            <person name="Salamov A."/>
            <person name="Andreopoulos B."/>
            <person name="Baker S."/>
            <person name="Barry K."/>
            <person name="Bills G."/>
            <person name="Bluhm B."/>
            <person name="Cannon C."/>
            <person name="Castanera R."/>
            <person name="Culley D."/>
            <person name="Daum C."/>
            <person name="Ezra D."/>
            <person name="Gonzalez J."/>
            <person name="Henrissat B."/>
            <person name="Kuo A."/>
            <person name="Liang C."/>
            <person name="Lipzen A."/>
            <person name="Lutzoni F."/>
            <person name="Magnuson J."/>
            <person name="Mondo S."/>
            <person name="Nolan M."/>
            <person name="Ohm R."/>
            <person name="Pangilinan J."/>
            <person name="Park H.-J."/>
            <person name="Ramirez L."/>
            <person name="Alfaro M."/>
            <person name="Sun H."/>
            <person name="Tritt A."/>
            <person name="Yoshinaga Y."/>
            <person name="Zwiers L.-H."/>
            <person name="Turgeon B."/>
            <person name="Goodwin S."/>
            <person name="Spatafora J."/>
            <person name="Crous P."/>
            <person name="Grigoriev I."/>
        </authorList>
    </citation>
    <scope>NUCLEOTIDE SEQUENCE</scope>
    <source>
        <strain evidence="1">CBS 119687</strain>
    </source>
</reference>
<evidence type="ECO:0000313" key="1">
    <source>
        <dbReference type="EMBL" id="KAF2129333.1"/>
    </source>
</evidence>
<dbReference type="AlphaFoldDB" id="A0A6A6ADJ2"/>
<accession>A0A6A6ADJ2</accession>
<sequence length="135" mass="14950">MQQGFVWHTTYLVVNSATFLVVTNSTPASAGLYELSTCSVYHLFDKAHLVSGTCQTSLPVEASGSDSLSCLCVSMAVVLTRSQACHCHTLRLCRLYFWHRVLLAVHYQRITVSLQYDHITQAQHGQVADRGDDSS</sequence>
<dbReference type="Proteomes" id="UP000799771">
    <property type="component" value="Unassembled WGS sequence"/>
</dbReference>
<evidence type="ECO:0000313" key="2">
    <source>
        <dbReference type="Proteomes" id="UP000799771"/>
    </source>
</evidence>